<dbReference type="InterPro" id="IPR011009">
    <property type="entry name" value="Kinase-like_dom_sf"/>
</dbReference>
<reference evidence="1 2" key="1">
    <citation type="submission" date="2018-02" db="EMBL/GenBank/DDBJ databases">
        <title>The genomes of Aspergillus section Nigri reveals drivers in fungal speciation.</title>
        <authorList>
            <consortium name="DOE Joint Genome Institute"/>
            <person name="Vesth T.C."/>
            <person name="Nybo J."/>
            <person name="Theobald S."/>
            <person name="Brandl J."/>
            <person name="Frisvad J.C."/>
            <person name="Nielsen K.F."/>
            <person name="Lyhne E.K."/>
            <person name="Kogle M.E."/>
            <person name="Kuo A."/>
            <person name="Riley R."/>
            <person name="Clum A."/>
            <person name="Nolan M."/>
            <person name="Lipzen A."/>
            <person name="Salamov A."/>
            <person name="Henrissat B."/>
            <person name="Wiebenga A."/>
            <person name="De vries R.P."/>
            <person name="Grigoriev I.V."/>
            <person name="Mortensen U.H."/>
            <person name="Andersen M.R."/>
            <person name="Baker S.E."/>
        </authorList>
    </citation>
    <scope>NUCLEOTIDE SEQUENCE [LARGE SCALE GENOMIC DNA]</scope>
    <source>
        <strain evidence="1 2">CBS 121057</strain>
    </source>
</reference>
<organism evidence="1 2">
    <name type="scientific">Aspergillus sclerotiicarbonarius (strain CBS 121057 / IBT 28362)</name>
    <dbReference type="NCBI Taxonomy" id="1448318"/>
    <lineage>
        <taxon>Eukaryota</taxon>
        <taxon>Fungi</taxon>
        <taxon>Dikarya</taxon>
        <taxon>Ascomycota</taxon>
        <taxon>Pezizomycotina</taxon>
        <taxon>Eurotiomycetes</taxon>
        <taxon>Eurotiomycetidae</taxon>
        <taxon>Eurotiales</taxon>
        <taxon>Aspergillaceae</taxon>
        <taxon>Aspergillus</taxon>
        <taxon>Aspergillus subgen. Circumdati</taxon>
    </lineage>
</organism>
<dbReference type="Proteomes" id="UP000248423">
    <property type="component" value="Unassembled WGS sequence"/>
</dbReference>
<evidence type="ECO:0008006" key="3">
    <source>
        <dbReference type="Google" id="ProtNLM"/>
    </source>
</evidence>
<dbReference type="AlphaFoldDB" id="A0A319EBC8"/>
<gene>
    <name evidence="1" type="ORF">BO78DRAFT_89093</name>
</gene>
<evidence type="ECO:0000313" key="1">
    <source>
        <dbReference type="EMBL" id="PYI07452.1"/>
    </source>
</evidence>
<evidence type="ECO:0000313" key="2">
    <source>
        <dbReference type="Proteomes" id="UP000248423"/>
    </source>
</evidence>
<keyword evidence="2" id="KW-1185">Reference proteome</keyword>
<dbReference type="VEuPathDB" id="FungiDB:BO78DRAFT_89093"/>
<dbReference type="EMBL" id="KZ826341">
    <property type="protein sequence ID" value="PYI07452.1"/>
    <property type="molecule type" value="Genomic_DNA"/>
</dbReference>
<protein>
    <recommendedName>
        <fullName evidence="3">Aminoglycoside phosphotransferase domain-containing protein</fullName>
    </recommendedName>
</protein>
<accession>A0A319EBC8</accession>
<sequence>MAPYGDRGWFDGKWLTQTIQFENPSSSWRITQKLQEHETLFSADEYISAGYYSESTGIFTCEEIGSSTLAIMKIRMQVPNSPDHASSSRLFIQPPETEICGRTLLEIKALEAMTTAGCSCIPKYITSKHANQKSDGWVPGGFLDYIVMEKLEGITVSEEYLYDLRLEEQEELRQAFKVSYLECQDLGFVHLDENLTNLIWNKQTMKCYIIDWEAWGGKAYKWTDNEYRRWGLL</sequence>
<proteinExistence type="predicted"/>
<dbReference type="STRING" id="1448318.A0A319EBC8"/>
<name>A0A319EBC8_ASPSB</name>
<dbReference type="SUPFAM" id="SSF56112">
    <property type="entry name" value="Protein kinase-like (PK-like)"/>
    <property type="match status" value="1"/>
</dbReference>
<dbReference type="OrthoDB" id="5401170at2759"/>